<dbReference type="AlphaFoldDB" id="A0A931AN73"/>
<gene>
    <name evidence="6" type="ORF">I0Q91_01885</name>
</gene>
<dbReference type="EMBL" id="JADPIE010000001">
    <property type="protein sequence ID" value="MBF8435817.1"/>
    <property type="molecule type" value="Genomic_DNA"/>
</dbReference>
<dbReference type="Pfam" id="PF00719">
    <property type="entry name" value="Pyrophosphatase"/>
    <property type="match status" value="1"/>
</dbReference>
<evidence type="ECO:0000256" key="2">
    <source>
        <dbReference type="ARBA" id="ARBA00012146"/>
    </source>
</evidence>
<sequence length="216" mass="24558">MQKINKFRAHPWHGVTIGPKAPDIVQVYIELVPEDGIKYELDKSSGILKVDRPQRFSSYAPAPYGMIPQTYCGQETAKLMEKEAKENRQISPDQKIIGDDDPLDILVLTEKIVPHGDIMMTAKPIGGLALLDRGEADDKIISVLEDDSVYSEIDDISELPWGILQRIQHYFLSYKKAPDTEDPVCRILTTYGREHARQVIEKSKLDYQNKFQSTIE</sequence>
<dbReference type="GO" id="GO:0000287">
    <property type="term" value="F:magnesium ion binding"/>
    <property type="evidence" value="ECO:0007669"/>
    <property type="project" value="InterPro"/>
</dbReference>
<accession>A0A931AN73</accession>
<dbReference type="InterPro" id="IPR008162">
    <property type="entry name" value="Pyrophosphatase"/>
</dbReference>
<dbReference type="SUPFAM" id="SSF50324">
    <property type="entry name" value="Inorganic pyrophosphatase"/>
    <property type="match status" value="1"/>
</dbReference>
<dbReference type="Gene3D" id="3.90.80.10">
    <property type="entry name" value="Inorganic pyrophosphatase"/>
    <property type="match status" value="1"/>
</dbReference>
<organism evidence="6 7">
    <name type="scientific">Halonatronomonas betaini</name>
    <dbReference type="NCBI Taxonomy" id="2778430"/>
    <lineage>
        <taxon>Bacteria</taxon>
        <taxon>Bacillati</taxon>
        <taxon>Bacillota</taxon>
        <taxon>Clostridia</taxon>
        <taxon>Halanaerobiales</taxon>
        <taxon>Halarsenatibacteraceae</taxon>
        <taxon>Halonatronomonas</taxon>
    </lineage>
</organism>
<dbReference type="PROSITE" id="PS00387">
    <property type="entry name" value="PPASE"/>
    <property type="match status" value="1"/>
</dbReference>
<comment type="caution">
    <text evidence="6">The sequence shown here is derived from an EMBL/GenBank/DDBJ whole genome shotgun (WGS) entry which is preliminary data.</text>
</comment>
<protein>
    <recommendedName>
        <fullName evidence="2">inorganic diphosphatase</fullName>
        <ecNumber evidence="2">3.6.1.1</ecNumber>
    </recommendedName>
</protein>
<dbReference type="Proteomes" id="UP000621436">
    <property type="component" value="Unassembled WGS sequence"/>
</dbReference>
<keyword evidence="7" id="KW-1185">Reference proteome</keyword>
<dbReference type="NCBIfam" id="NF001886">
    <property type="entry name" value="PRK00642.1"/>
    <property type="match status" value="1"/>
</dbReference>
<dbReference type="InterPro" id="IPR036649">
    <property type="entry name" value="Pyrophosphatase_sf"/>
</dbReference>
<evidence type="ECO:0000256" key="3">
    <source>
        <dbReference type="ARBA" id="ARBA00022723"/>
    </source>
</evidence>
<keyword evidence="3" id="KW-0479">Metal-binding</keyword>
<comment type="cofactor">
    <cofactor evidence="1">
        <name>Mg(2+)</name>
        <dbReference type="ChEBI" id="CHEBI:18420"/>
    </cofactor>
</comment>
<dbReference type="GO" id="GO:0006796">
    <property type="term" value="P:phosphate-containing compound metabolic process"/>
    <property type="evidence" value="ECO:0007669"/>
    <property type="project" value="InterPro"/>
</dbReference>
<dbReference type="GO" id="GO:0005737">
    <property type="term" value="C:cytoplasm"/>
    <property type="evidence" value="ECO:0007669"/>
    <property type="project" value="InterPro"/>
</dbReference>
<evidence type="ECO:0000256" key="1">
    <source>
        <dbReference type="ARBA" id="ARBA00001946"/>
    </source>
</evidence>
<evidence type="ECO:0000313" key="6">
    <source>
        <dbReference type="EMBL" id="MBF8435817.1"/>
    </source>
</evidence>
<dbReference type="EC" id="3.6.1.1" evidence="2"/>
<keyword evidence="4 6" id="KW-0378">Hydrolase</keyword>
<evidence type="ECO:0000313" key="7">
    <source>
        <dbReference type="Proteomes" id="UP000621436"/>
    </source>
</evidence>
<keyword evidence="5" id="KW-0460">Magnesium</keyword>
<dbReference type="GO" id="GO:0004427">
    <property type="term" value="F:inorganic diphosphate phosphatase activity"/>
    <property type="evidence" value="ECO:0007669"/>
    <property type="project" value="UniProtKB-EC"/>
</dbReference>
<evidence type="ECO:0000256" key="4">
    <source>
        <dbReference type="ARBA" id="ARBA00022801"/>
    </source>
</evidence>
<evidence type="ECO:0000256" key="5">
    <source>
        <dbReference type="ARBA" id="ARBA00022842"/>
    </source>
</evidence>
<name>A0A931AN73_9FIRM</name>
<dbReference type="RefSeq" id="WP_270452494.1">
    <property type="nucleotide sequence ID" value="NZ_JADPIE010000001.1"/>
</dbReference>
<dbReference type="PANTHER" id="PTHR10286">
    <property type="entry name" value="INORGANIC PYROPHOSPHATASE"/>
    <property type="match status" value="1"/>
</dbReference>
<reference evidence="6" key="1">
    <citation type="submission" date="2020-11" db="EMBL/GenBank/DDBJ databases">
        <title>Halonatronomonas betainensis gen. nov., sp. nov. a novel haloalkaliphilic representative of the family Halanaerobiacae capable of betaine degradation.</title>
        <authorList>
            <person name="Boltyanskaya Y."/>
            <person name="Kevbrin V."/>
            <person name="Detkova E."/>
            <person name="Grouzdev D.S."/>
            <person name="Koziaeva V."/>
            <person name="Zhilina T."/>
        </authorList>
    </citation>
    <scope>NUCLEOTIDE SEQUENCE</scope>
    <source>
        <strain evidence="6">Z-7014</strain>
    </source>
</reference>
<proteinExistence type="predicted"/>